<dbReference type="InterPro" id="IPR001789">
    <property type="entry name" value="Sig_transdc_resp-reg_receiver"/>
</dbReference>
<feature type="domain" description="Response regulatory" evidence="2">
    <location>
        <begin position="8"/>
        <end position="121"/>
    </location>
</feature>
<evidence type="ECO:0000313" key="4">
    <source>
        <dbReference type="Proteomes" id="UP000034502"/>
    </source>
</evidence>
<dbReference type="Gene3D" id="3.40.50.2300">
    <property type="match status" value="1"/>
</dbReference>
<protein>
    <recommendedName>
        <fullName evidence="2">Response regulatory domain-containing protein</fullName>
    </recommendedName>
</protein>
<evidence type="ECO:0000259" key="2">
    <source>
        <dbReference type="PROSITE" id="PS50110"/>
    </source>
</evidence>
<keyword evidence="1" id="KW-0597">Phosphoprotein</keyword>
<dbReference type="InterPro" id="IPR011006">
    <property type="entry name" value="CheY-like_superfamily"/>
</dbReference>
<dbReference type="STRING" id="1618364.UX86_C0043G0004"/>
<comment type="caution">
    <text evidence="3">The sequence shown here is derived from an EMBL/GenBank/DDBJ whole genome shotgun (WGS) entry which is preliminary data.</text>
</comment>
<accession>A0A0G1U9G7</accession>
<gene>
    <name evidence="3" type="ORF">UX86_C0043G0004</name>
</gene>
<dbReference type="GO" id="GO:0000160">
    <property type="term" value="P:phosphorelay signal transduction system"/>
    <property type="evidence" value="ECO:0007669"/>
    <property type="project" value="InterPro"/>
</dbReference>
<proteinExistence type="predicted"/>
<organism evidence="3 4">
    <name type="scientific">Candidatus Amesbacteria bacterium GW2011_GWC1_47_15</name>
    <dbReference type="NCBI Taxonomy" id="1618364"/>
    <lineage>
        <taxon>Bacteria</taxon>
        <taxon>Candidatus Amesiibacteriota</taxon>
    </lineage>
</organism>
<dbReference type="PROSITE" id="PS50110">
    <property type="entry name" value="RESPONSE_REGULATORY"/>
    <property type="match status" value="1"/>
</dbReference>
<name>A0A0G1U9G7_9BACT</name>
<reference evidence="3 4" key="1">
    <citation type="journal article" date="2015" name="Nature">
        <title>rRNA introns, odd ribosomes, and small enigmatic genomes across a large radiation of phyla.</title>
        <authorList>
            <person name="Brown C.T."/>
            <person name="Hug L.A."/>
            <person name="Thomas B.C."/>
            <person name="Sharon I."/>
            <person name="Castelle C.J."/>
            <person name="Singh A."/>
            <person name="Wilkins M.J."/>
            <person name="Williams K.H."/>
            <person name="Banfield J.F."/>
        </authorList>
    </citation>
    <scope>NUCLEOTIDE SEQUENCE [LARGE SCALE GENOMIC DNA]</scope>
</reference>
<dbReference type="SUPFAM" id="SSF52172">
    <property type="entry name" value="CheY-like"/>
    <property type="match status" value="1"/>
</dbReference>
<dbReference type="Proteomes" id="UP000034502">
    <property type="component" value="Unassembled WGS sequence"/>
</dbReference>
<dbReference type="AlphaFoldDB" id="A0A0G1U9G7"/>
<evidence type="ECO:0000313" key="3">
    <source>
        <dbReference type="EMBL" id="KKU62818.1"/>
    </source>
</evidence>
<sequence>MKEKKPVRVFAVEDDQLLLDLIQMVLQLKSNELVGAAMSAGAAMLAIARFKRMKVDVVTVDVDMYGEELNVEQFIEETRRVAPRVKIIGLAGHKVNGADYDLGKAKTKYLNDVIDEVMGRK</sequence>
<feature type="modified residue" description="4-aspartylphosphate" evidence="1">
    <location>
        <position position="61"/>
    </location>
</feature>
<evidence type="ECO:0000256" key="1">
    <source>
        <dbReference type="PROSITE-ProRule" id="PRU00169"/>
    </source>
</evidence>
<dbReference type="EMBL" id="LCNU01000043">
    <property type="protein sequence ID" value="KKU62818.1"/>
    <property type="molecule type" value="Genomic_DNA"/>
</dbReference>